<feature type="transmembrane region" description="Helical" evidence="1">
    <location>
        <begin position="114"/>
        <end position="138"/>
    </location>
</feature>
<organism evidence="2 3">
    <name type="scientific">Vogesella facilis</name>
    <dbReference type="NCBI Taxonomy" id="1655232"/>
    <lineage>
        <taxon>Bacteria</taxon>
        <taxon>Pseudomonadati</taxon>
        <taxon>Pseudomonadota</taxon>
        <taxon>Betaproteobacteria</taxon>
        <taxon>Neisseriales</taxon>
        <taxon>Chromobacteriaceae</taxon>
        <taxon>Vogesella</taxon>
    </lineage>
</organism>
<keyword evidence="1" id="KW-0472">Membrane</keyword>
<reference evidence="3" key="1">
    <citation type="journal article" date="2019" name="Int. J. Syst. Evol. Microbiol.">
        <title>The Global Catalogue of Microorganisms (GCM) 10K type strain sequencing project: providing services to taxonomists for standard genome sequencing and annotation.</title>
        <authorList>
            <consortium name="The Broad Institute Genomics Platform"/>
            <consortium name="The Broad Institute Genome Sequencing Center for Infectious Disease"/>
            <person name="Wu L."/>
            <person name="Ma J."/>
        </authorList>
    </citation>
    <scope>NUCLEOTIDE SEQUENCE [LARGE SCALE GENOMIC DNA]</scope>
    <source>
        <strain evidence="3">KCTC 42742</strain>
    </source>
</reference>
<dbReference type="RefSeq" id="WP_386092366.1">
    <property type="nucleotide sequence ID" value="NZ_JBHRXN010000031.1"/>
</dbReference>
<evidence type="ECO:0000313" key="3">
    <source>
        <dbReference type="Proteomes" id="UP001595741"/>
    </source>
</evidence>
<accession>A0ABV7RFJ9</accession>
<keyword evidence="1" id="KW-1133">Transmembrane helix</keyword>
<feature type="transmembrane region" description="Helical" evidence="1">
    <location>
        <begin position="58"/>
        <end position="77"/>
    </location>
</feature>
<dbReference type="EMBL" id="JBHRXN010000031">
    <property type="protein sequence ID" value="MFC3533034.1"/>
    <property type="molecule type" value="Genomic_DNA"/>
</dbReference>
<feature type="transmembrane region" description="Helical" evidence="1">
    <location>
        <begin position="274"/>
        <end position="296"/>
    </location>
</feature>
<dbReference type="Proteomes" id="UP001595741">
    <property type="component" value="Unassembled WGS sequence"/>
</dbReference>
<evidence type="ECO:0000313" key="2">
    <source>
        <dbReference type="EMBL" id="MFC3533034.1"/>
    </source>
</evidence>
<gene>
    <name evidence="2" type="ORF">ACFOLG_12695</name>
</gene>
<feature type="transmembrane region" description="Helical" evidence="1">
    <location>
        <begin position="150"/>
        <end position="171"/>
    </location>
</feature>
<feature type="transmembrane region" description="Helical" evidence="1">
    <location>
        <begin position="335"/>
        <end position="353"/>
    </location>
</feature>
<feature type="transmembrane region" description="Helical" evidence="1">
    <location>
        <begin position="89"/>
        <end position="108"/>
    </location>
</feature>
<name>A0ABV7RFJ9_9NEIS</name>
<feature type="transmembrane region" description="Helical" evidence="1">
    <location>
        <begin position="219"/>
        <end position="239"/>
    </location>
</feature>
<protein>
    <submittedName>
        <fullName evidence="2">NnrS family protein</fullName>
    </submittedName>
</protein>
<feature type="transmembrane region" description="Helical" evidence="1">
    <location>
        <begin position="359"/>
        <end position="381"/>
    </location>
</feature>
<proteinExistence type="predicted"/>
<comment type="caution">
    <text evidence="2">The sequence shown here is derived from an EMBL/GenBank/DDBJ whole genome shotgun (WGS) entry which is preliminary data.</text>
</comment>
<keyword evidence="3" id="KW-1185">Reference proteome</keyword>
<feature type="transmembrane region" description="Helical" evidence="1">
    <location>
        <begin position="177"/>
        <end position="198"/>
    </location>
</feature>
<dbReference type="InterPro" id="IPR010266">
    <property type="entry name" value="NnrS"/>
</dbReference>
<keyword evidence="1" id="KW-0812">Transmembrane</keyword>
<sequence length="409" mass="44130">MSHHTPLELIARAPHRAGFVPGIAAAALLTLAWAAELAMRLAGGSIATSIAVSQAHGLLMLYGIFPFFMCGFCYTAVPRWLNIGNPAARTFVTMPLLLLAGVLCWLAGLWLGKAWLLAGTAAQLAAFAGLVFTLGGMIRRSTVADKQHARWVVAGFALAAAGLLCALLWLAGLFANGWWWTRHIALYGFLLPVFLSVAHRMLPFFSSTVLKPYTPWRPYWLLQLWLAGSVLHGALGIALLPQWPLDLLLAALFGYTSWRWQLRHSLSVPLLAMLHLAFAWLAPAFLLQALAGLGWLSPLAGLHAITIGFFITMLVGFASRVMLGHSGRPLQASPALWRLYLLLHGVALLRVSADIATSAANLLLAGAGILLALLLTGWLQLGAPWLLRQRVDGKTGQSPAAHKSPPTDH</sequence>
<evidence type="ECO:0000256" key="1">
    <source>
        <dbReference type="SAM" id="Phobius"/>
    </source>
</evidence>
<dbReference type="Pfam" id="PF05940">
    <property type="entry name" value="NnrS"/>
    <property type="match status" value="1"/>
</dbReference>
<feature type="transmembrane region" description="Helical" evidence="1">
    <location>
        <begin position="302"/>
        <end position="323"/>
    </location>
</feature>